<dbReference type="SUPFAM" id="SSF141571">
    <property type="entry name" value="Pentapeptide repeat-like"/>
    <property type="match status" value="1"/>
</dbReference>
<sequence length="125" mass="12791">MKKAAAQNNVQRPFAILLCTLCALNLGGSGGSNLRRSSLRGSSLGRCSLRGSSLRRSSLRGSSLRRSSLGNSGGACGSSLRGGGSRSGRSTTAGGHASSQSQSNNSDANILEFHINDLLSLLVNV</sequence>
<accession>A0A3E2UZA8</accession>
<evidence type="ECO:0000256" key="1">
    <source>
        <dbReference type="SAM" id="MobiDB-lite"/>
    </source>
</evidence>
<dbReference type="Proteomes" id="UP000260783">
    <property type="component" value="Unassembled WGS sequence"/>
</dbReference>
<reference evidence="2 3" key="1">
    <citation type="submission" date="2018-08" db="EMBL/GenBank/DDBJ databases">
        <title>A genome reference for cultivated species of the human gut microbiota.</title>
        <authorList>
            <person name="Zou Y."/>
            <person name="Xue W."/>
            <person name="Luo G."/>
        </authorList>
    </citation>
    <scope>NUCLEOTIDE SEQUENCE [LARGE SCALE GENOMIC DNA]</scope>
    <source>
        <strain evidence="2 3">AF29-11BH</strain>
    </source>
</reference>
<feature type="compositionally biased region" description="Low complexity" evidence="1">
    <location>
        <begin position="32"/>
        <end position="70"/>
    </location>
</feature>
<organism evidence="2 3">
    <name type="scientific">Faecalibacterium prausnitzii</name>
    <dbReference type="NCBI Taxonomy" id="853"/>
    <lineage>
        <taxon>Bacteria</taxon>
        <taxon>Bacillati</taxon>
        <taxon>Bacillota</taxon>
        <taxon>Clostridia</taxon>
        <taxon>Eubacteriales</taxon>
        <taxon>Oscillospiraceae</taxon>
        <taxon>Faecalibacterium</taxon>
    </lineage>
</organism>
<comment type="caution">
    <text evidence="2">The sequence shown here is derived from an EMBL/GenBank/DDBJ whole genome shotgun (WGS) entry which is preliminary data.</text>
</comment>
<name>A0A3E2UZA8_9FIRM</name>
<evidence type="ECO:0000313" key="2">
    <source>
        <dbReference type="EMBL" id="RGC02607.1"/>
    </source>
</evidence>
<dbReference type="Pfam" id="PF00805">
    <property type="entry name" value="Pentapeptide"/>
    <property type="match status" value="1"/>
</dbReference>
<dbReference type="InterPro" id="IPR001646">
    <property type="entry name" value="5peptide_repeat"/>
</dbReference>
<dbReference type="AlphaFoldDB" id="A0A3E2UZA8"/>
<protein>
    <submittedName>
        <fullName evidence="2">Uncharacterized protein</fullName>
    </submittedName>
</protein>
<feature type="region of interest" description="Disordered" evidence="1">
    <location>
        <begin position="31"/>
        <end position="104"/>
    </location>
</feature>
<feature type="compositionally biased region" description="Gly residues" evidence="1">
    <location>
        <begin position="71"/>
        <end position="86"/>
    </location>
</feature>
<dbReference type="Gene3D" id="2.160.20.80">
    <property type="entry name" value="E3 ubiquitin-protein ligase SopA"/>
    <property type="match status" value="1"/>
</dbReference>
<gene>
    <name evidence="2" type="ORF">DWZ04_01760</name>
</gene>
<proteinExistence type="predicted"/>
<feature type="compositionally biased region" description="Low complexity" evidence="1">
    <location>
        <begin position="87"/>
        <end position="104"/>
    </location>
</feature>
<evidence type="ECO:0000313" key="3">
    <source>
        <dbReference type="Proteomes" id="UP000260783"/>
    </source>
</evidence>
<dbReference type="EMBL" id="QVEW01000001">
    <property type="protein sequence ID" value="RGC02607.1"/>
    <property type="molecule type" value="Genomic_DNA"/>
</dbReference>